<dbReference type="PRINTS" id="PR00077">
    <property type="entry name" value="GPDHDRGNASE"/>
</dbReference>
<comment type="function">
    <text evidence="14">Catalyzes the reduction of the glycolytic intermediate dihydroxyacetone phosphate (DHAP) to sn-glycerol 3-phosphate (G3P), the key precursor for phospholipid synthesis.</text>
</comment>
<sequence>MPTASAQRFQKIVVIGGGAWGTALALTAARAGRSVTLWARDQSLITEMRSRNQNSRYLPGITFDEDLTFTDRLSDCSKADAILLVTPAQTTRDILRVLQNEAKLTVPVVLCAKGIERGTGQMLSEVLKEEARQAEAAVLSGPSFADDVARGLPTAVTIAAETDATAQGLSQALAAPAFRPYASTDVIGAQIGGALKNVLAIACGAVVGRKLGASAQAALTARGFAELTRLAQALGARHETLTGLSGLGDLVLTCSSTQSRNFSFGLKLGKGLLASDLKASGGKLAEGAHSARIAVTLGDRLNVDLPICKIVARMVEEDLPIEEAITALMTRPLKSETPPA</sequence>
<dbReference type="PANTHER" id="PTHR11728">
    <property type="entry name" value="GLYCEROL-3-PHOSPHATE DEHYDROGENASE"/>
    <property type="match status" value="1"/>
</dbReference>
<feature type="binding site" evidence="17">
    <location>
        <begin position="16"/>
        <end position="21"/>
    </location>
    <ligand>
        <name>NAD(+)</name>
        <dbReference type="ChEBI" id="CHEBI:57540"/>
    </ligand>
</feature>
<evidence type="ECO:0000256" key="12">
    <source>
        <dbReference type="ARBA" id="ARBA00069372"/>
    </source>
</evidence>
<feature type="binding site" evidence="16">
    <location>
        <begin position="260"/>
        <end position="261"/>
    </location>
    <ligand>
        <name>substrate</name>
    </ligand>
</feature>
<dbReference type="AlphaFoldDB" id="A0A939JAM4"/>
<accession>A0A939JAM4</accession>
<keyword evidence="3 14" id="KW-0547">Nucleotide-binding</keyword>
<dbReference type="Pfam" id="PF01210">
    <property type="entry name" value="NAD_Gly3P_dh_N"/>
    <property type="match status" value="1"/>
</dbReference>
<dbReference type="InterPro" id="IPR008927">
    <property type="entry name" value="6-PGluconate_DH-like_C_sf"/>
</dbReference>
<feature type="domain" description="Glycerol-3-phosphate dehydrogenase NAD-dependent N-terminal" evidence="19">
    <location>
        <begin position="11"/>
        <end position="164"/>
    </location>
</feature>
<keyword evidence="9 14" id="KW-1208">Phospholipid metabolism</keyword>
<keyword evidence="2 14" id="KW-0444">Lipid biosynthesis</keyword>
<dbReference type="PIRSF" id="PIRSF000114">
    <property type="entry name" value="Glycerol-3-P_dh"/>
    <property type="match status" value="1"/>
</dbReference>
<evidence type="ECO:0000256" key="9">
    <source>
        <dbReference type="ARBA" id="ARBA00023264"/>
    </source>
</evidence>
<dbReference type="NCBIfam" id="NF000942">
    <property type="entry name" value="PRK00094.1-4"/>
    <property type="match status" value="1"/>
</dbReference>
<feature type="binding site" evidence="14">
    <location>
        <position position="145"/>
    </location>
    <ligand>
        <name>NADPH</name>
        <dbReference type="ChEBI" id="CHEBI:57783"/>
    </ligand>
</feature>
<evidence type="ECO:0000256" key="18">
    <source>
        <dbReference type="RuleBase" id="RU000437"/>
    </source>
</evidence>
<dbReference type="GO" id="GO:0005975">
    <property type="term" value="P:carbohydrate metabolic process"/>
    <property type="evidence" value="ECO:0007669"/>
    <property type="project" value="InterPro"/>
</dbReference>
<feature type="domain" description="Glycerol-3-phosphate dehydrogenase NAD-dependent C-terminal" evidence="20">
    <location>
        <begin position="185"/>
        <end position="325"/>
    </location>
</feature>
<keyword evidence="5 14" id="KW-0560">Oxidoreductase</keyword>
<evidence type="ECO:0000256" key="3">
    <source>
        <dbReference type="ARBA" id="ARBA00022741"/>
    </source>
</evidence>
<feature type="binding site" evidence="14">
    <location>
        <position position="259"/>
    </location>
    <ligand>
        <name>sn-glycerol 3-phosphate</name>
        <dbReference type="ChEBI" id="CHEBI:57597"/>
    </ligand>
</feature>
<dbReference type="InterPro" id="IPR013328">
    <property type="entry name" value="6PGD_dom2"/>
</dbReference>
<dbReference type="InterPro" id="IPR011128">
    <property type="entry name" value="G3P_DH_NAD-dep_N"/>
</dbReference>
<evidence type="ECO:0000313" key="21">
    <source>
        <dbReference type="EMBL" id="MBO0346583.1"/>
    </source>
</evidence>
<evidence type="ECO:0000256" key="5">
    <source>
        <dbReference type="ARBA" id="ARBA00023002"/>
    </source>
</evidence>
<gene>
    <name evidence="14" type="primary">gpsA</name>
    <name evidence="21" type="ORF">J0X15_15230</name>
</gene>
<feature type="binding site" evidence="14">
    <location>
        <position position="260"/>
    </location>
    <ligand>
        <name>NADPH</name>
        <dbReference type="ChEBI" id="CHEBI:57783"/>
    </ligand>
</feature>
<dbReference type="GO" id="GO:0046168">
    <property type="term" value="P:glycerol-3-phosphate catabolic process"/>
    <property type="evidence" value="ECO:0007669"/>
    <property type="project" value="InterPro"/>
</dbReference>
<feature type="binding site" evidence="14">
    <location>
        <position position="143"/>
    </location>
    <ligand>
        <name>sn-glycerol 3-phosphate</name>
        <dbReference type="ChEBI" id="CHEBI:57597"/>
    </ligand>
</feature>
<dbReference type="PROSITE" id="PS00957">
    <property type="entry name" value="NAD_G3PDH"/>
    <property type="match status" value="1"/>
</dbReference>
<evidence type="ECO:0000256" key="2">
    <source>
        <dbReference type="ARBA" id="ARBA00022516"/>
    </source>
</evidence>
<feature type="binding site" evidence="14">
    <location>
        <position position="260"/>
    </location>
    <ligand>
        <name>sn-glycerol 3-phosphate</name>
        <dbReference type="ChEBI" id="CHEBI:57597"/>
    </ligand>
</feature>
<dbReference type="Gene3D" id="3.40.50.720">
    <property type="entry name" value="NAD(P)-binding Rossmann-like Domain"/>
    <property type="match status" value="1"/>
</dbReference>
<dbReference type="GO" id="GO:0051287">
    <property type="term" value="F:NAD binding"/>
    <property type="evidence" value="ECO:0007669"/>
    <property type="project" value="InterPro"/>
</dbReference>
<comment type="caution">
    <text evidence="21">The sequence shown here is derived from an EMBL/GenBank/DDBJ whole genome shotgun (WGS) entry which is preliminary data.</text>
</comment>
<evidence type="ECO:0000256" key="13">
    <source>
        <dbReference type="ARBA" id="ARBA00080511"/>
    </source>
</evidence>
<feature type="binding site" evidence="14">
    <location>
        <position position="40"/>
    </location>
    <ligand>
        <name>NADPH</name>
        <dbReference type="ChEBI" id="CHEBI:57783"/>
    </ligand>
</feature>
<proteinExistence type="inferred from homology"/>
<dbReference type="RefSeq" id="WP_206942500.1">
    <property type="nucleotide sequence ID" value="NZ_JAFLNF010000007.1"/>
</dbReference>
<name>A0A939JAM4_9HYPH</name>
<comment type="catalytic activity">
    <reaction evidence="14">
        <text>sn-glycerol 3-phosphate + NAD(+) = dihydroxyacetone phosphate + NADH + H(+)</text>
        <dbReference type="Rhea" id="RHEA:11092"/>
        <dbReference type="ChEBI" id="CHEBI:15378"/>
        <dbReference type="ChEBI" id="CHEBI:57540"/>
        <dbReference type="ChEBI" id="CHEBI:57597"/>
        <dbReference type="ChEBI" id="CHEBI:57642"/>
        <dbReference type="ChEBI" id="CHEBI:57945"/>
        <dbReference type="EC" id="1.1.1.94"/>
    </reaction>
</comment>
<feature type="binding site" evidence="14">
    <location>
        <position position="113"/>
    </location>
    <ligand>
        <name>sn-glycerol 3-phosphate</name>
        <dbReference type="ChEBI" id="CHEBI:57597"/>
    </ligand>
</feature>
<reference evidence="21" key="1">
    <citation type="submission" date="2021-03" db="EMBL/GenBank/DDBJ databases">
        <title>Roseibium sp. CAU 1637 isolated from Incheon.</title>
        <authorList>
            <person name="Kim W."/>
        </authorList>
    </citation>
    <scope>NUCLEOTIDE SEQUENCE</scope>
    <source>
        <strain evidence="21">CAU 1637</strain>
    </source>
</reference>
<dbReference type="FunFam" id="3.40.50.720:FF:000019">
    <property type="entry name" value="Glycerol-3-phosphate dehydrogenase [NAD(P)+]"/>
    <property type="match status" value="1"/>
</dbReference>
<feature type="binding site" evidence="17">
    <location>
        <position position="145"/>
    </location>
    <ligand>
        <name>NAD(+)</name>
        <dbReference type="ChEBI" id="CHEBI:57540"/>
    </ligand>
</feature>
<dbReference type="SUPFAM" id="SSF48179">
    <property type="entry name" value="6-phosphogluconate dehydrogenase C-terminal domain-like"/>
    <property type="match status" value="1"/>
</dbReference>
<feature type="binding site" evidence="17">
    <location>
        <position position="283"/>
    </location>
    <ligand>
        <name>NAD(+)</name>
        <dbReference type="ChEBI" id="CHEBI:57540"/>
    </ligand>
</feature>
<dbReference type="Pfam" id="PF07479">
    <property type="entry name" value="NAD_Gly3P_dh_C"/>
    <property type="match status" value="1"/>
</dbReference>
<evidence type="ECO:0000256" key="4">
    <source>
        <dbReference type="ARBA" id="ARBA00022857"/>
    </source>
</evidence>
<dbReference type="InterPro" id="IPR006168">
    <property type="entry name" value="G3P_DH_NAD-dep"/>
</dbReference>
<dbReference type="EMBL" id="JAFLNF010000007">
    <property type="protein sequence ID" value="MBO0346583.1"/>
    <property type="molecule type" value="Genomic_DNA"/>
</dbReference>
<evidence type="ECO:0000256" key="16">
    <source>
        <dbReference type="PIRSR" id="PIRSR000114-2"/>
    </source>
</evidence>
<feature type="binding site" evidence="14">
    <location>
        <position position="249"/>
    </location>
    <ligand>
        <name>sn-glycerol 3-phosphate</name>
        <dbReference type="ChEBI" id="CHEBI:57597"/>
    </ligand>
</feature>
<evidence type="ECO:0000256" key="15">
    <source>
        <dbReference type="PIRSR" id="PIRSR000114-1"/>
    </source>
</evidence>
<dbReference type="Gene3D" id="1.10.1040.10">
    <property type="entry name" value="N-(1-d-carboxylethyl)-l-norvaline Dehydrogenase, domain 2"/>
    <property type="match status" value="1"/>
</dbReference>
<evidence type="ECO:0000313" key="22">
    <source>
        <dbReference type="Proteomes" id="UP000664779"/>
    </source>
</evidence>
<feature type="binding site" evidence="14">
    <location>
        <position position="57"/>
    </location>
    <ligand>
        <name>NADPH</name>
        <dbReference type="ChEBI" id="CHEBI:57783"/>
    </ligand>
</feature>
<evidence type="ECO:0000256" key="6">
    <source>
        <dbReference type="ARBA" id="ARBA00023027"/>
    </source>
</evidence>
<evidence type="ECO:0000256" key="17">
    <source>
        <dbReference type="PIRSR" id="PIRSR000114-3"/>
    </source>
</evidence>
<comment type="pathway">
    <text evidence="14">Membrane lipid metabolism; glycerophospholipid metabolism.</text>
</comment>
<evidence type="ECO:0000256" key="14">
    <source>
        <dbReference type="HAMAP-Rule" id="MF_00394"/>
    </source>
</evidence>
<feature type="binding site" evidence="14">
    <location>
        <position position="113"/>
    </location>
    <ligand>
        <name>NADPH</name>
        <dbReference type="ChEBI" id="CHEBI:57783"/>
    </ligand>
</feature>
<keyword evidence="4 14" id="KW-0521">NADP</keyword>
<evidence type="ECO:0000256" key="11">
    <source>
        <dbReference type="ARBA" id="ARBA00066687"/>
    </source>
</evidence>
<dbReference type="FunFam" id="1.10.1040.10:FF:000001">
    <property type="entry name" value="Glycerol-3-phosphate dehydrogenase [NAD(P)+]"/>
    <property type="match status" value="1"/>
</dbReference>
<evidence type="ECO:0000256" key="10">
    <source>
        <dbReference type="ARBA" id="ARBA00052716"/>
    </source>
</evidence>
<dbReference type="NCBIfam" id="NF000940">
    <property type="entry name" value="PRK00094.1-2"/>
    <property type="match status" value="1"/>
</dbReference>
<feature type="active site" description="Proton acceptor" evidence="14 15">
    <location>
        <position position="196"/>
    </location>
</feature>
<keyword evidence="22" id="KW-1185">Reference proteome</keyword>
<feature type="binding site" evidence="17">
    <location>
        <position position="260"/>
    </location>
    <ligand>
        <name>NAD(+)</name>
        <dbReference type="ChEBI" id="CHEBI:57540"/>
    </ligand>
</feature>
<evidence type="ECO:0000256" key="1">
    <source>
        <dbReference type="ARBA" id="ARBA00011009"/>
    </source>
</evidence>
<dbReference type="InterPro" id="IPR036291">
    <property type="entry name" value="NAD(P)-bd_dom_sf"/>
</dbReference>
<feature type="binding site" evidence="14">
    <location>
        <position position="284"/>
    </location>
    <ligand>
        <name>NADPH</name>
        <dbReference type="ChEBI" id="CHEBI:57783"/>
    </ligand>
</feature>
<keyword evidence="8 14" id="KW-0594">Phospholipid biosynthesis</keyword>
<evidence type="ECO:0000256" key="8">
    <source>
        <dbReference type="ARBA" id="ARBA00023209"/>
    </source>
</evidence>
<dbReference type="SUPFAM" id="SSF51735">
    <property type="entry name" value="NAD(P)-binding Rossmann-fold domains"/>
    <property type="match status" value="1"/>
</dbReference>
<feature type="binding site" evidence="14">
    <location>
        <position position="196"/>
    </location>
    <ligand>
        <name>sn-glycerol 3-phosphate</name>
        <dbReference type="ChEBI" id="CHEBI:57597"/>
    </ligand>
</feature>
<comment type="caution">
    <text evidence="14">Lacks conserved residue(s) required for the propagation of feature annotation.</text>
</comment>
<dbReference type="GO" id="GO:0046167">
    <property type="term" value="P:glycerol-3-phosphate biosynthetic process"/>
    <property type="evidence" value="ECO:0007669"/>
    <property type="project" value="UniProtKB-UniRule"/>
</dbReference>
<dbReference type="GO" id="GO:0006650">
    <property type="term" value="P:glycerophospholipid metabolic process"/>
    <property type="evidence" value="ECO:0007669"/>
    <property type="project" value="UniProtKB-UniRule"/>
</dbReference>
<protein>
    <recommendedName>
        <fullName evidence="12 14">Glycerol-3-phosphate dehydrogenase [NAD(P)+]</fullName>
        <ecNumber evidence="11 14">1.1.1.94</ecNumber>
    </recommendedName>
    <alternativeName>
        <fullName evidence="14">NAD(P)(+)-dependent glycerol-3-phosphate dehydrogenase</fullName>
    </alternativeName>
    <alternativeName>
        <fullName evidence="13 14">NAD(P)H-dependent dihydroxyacetone-phosphate reductase</fullName>
    </alternativeName>
</protein>
<feature type="binding site" evidence="16">
    <location>
        <position position="113"/>
    </location>
    <ligand>
        <name>substrate</name>
    </ligand>
</feature>
<dbReference type="HAMAP" id="MF_00394">
    <property type="entry name" value="NAD_Glyc3P_dehydrog"/>
    <property type="match status" value="1"/>
</dbReference>
<keyword evidence="6 14" id="KW-0520">NAD</keyword>
<evidence type="ECO:0000259" key="20">
    <source>
        <dbReference type="Pfam" id="PF07479"/>
    </source>
</evidence>
<dbReference type="GO" id="GO:0005829">
    <property type="term" value="C:cytosol"/>
    <property type="evidence" value="ECO:0007669"/>
    <property type="project" value="TreeGrafter"/>
</dbReference>
<comment type="similarity">
    <text evidence="1 14 18">Belongs to the NAD-dependent glycerol-3-phosphate dehydrogenase family.</text>
</comment>
<feature type="binding site" evidence="14">
    <location>
        <position position="141"/>
    </location>
    <ligand>
        <name>sn-glycerol 3-phosphate</name>
        <dbReference type="ChEBI" id="CHEBI:57597"/>
    </ligand>
</feature>
<feature type="binding site" evidence="14">
    <location>
        <position position="286"/>
    </location>
    <ligand>
        <name>NADPH</name>
        <dbReference type="ChEBI" id="CHEBI:57783"/>
    </ligand>
</feature>
<dbReference type="InterPro" id="IPR006109">
    <property type="entry name" value="G3P_DH_NAD-dep_C"/>
</dbReference>
<dbReference type="GO" id="GO:0008654">
    <property type="term" value="P:phospholipid biosynthetic process"/>
    <property type="evidence" value="ECO:0007669"/>
    <property type="project" value="UniProtKB-KW"/>
</dbReference>
<keyword evidence="7 14" id="KW-0443">Lipid metabolism</keyword>
<dbReference type="GO" id="GO:0047952">
    <property type="term" value="F:glycerol-3-phosphate dehydrogenase [NAD(P)+] activity"/>
    <property type="evidence" value="ECO:0007669"/>
    <property type="project" value="UniProtKB-UniRule"/>
</dbReference>
<evidence type="ECO:0000259" key="19">
    <source>
        <dbReference type="Pfam" id="PF01210"/>
    </source>
</evidence>
<feature type="binding site" evidence="14">
    <location>
        <position position="261"/>
    </location>
    <ligand>
        <name>sn-glycerol 3-phosphate</name>
        <dbReference type="ChEBI" id="CHEBI:57597"/>
    </ligand>
</feature>
<comment type="subcellular location">
    <subcellularLocation>
        <location evidence="14">Cytoplasm</location>
    </subcellularLocation>
</comment>
<dbReference type="EC" id="1.1.1.94" evidence="11 14"/>
<keyword evidence="14" id="KW-0963">Cytoplasm</keyword>
<comment type="catalytic activity">
    <reaction evidence="10">
        <text>sn-glycerol 3-phosphate + NADP(+) = dihydroxyacetone phosphate + NADPH + H(+)</text>
        <dbReference type="Rhea" id="RHEA:11096"/>
        <dbReference type="ChEBI" id="CHEBI:15378"/>
        <dbReference type="ChEBI" id="CHEBI:57597"/>
        <dbReference type="ChEBI" id="CHEBI:57642"/>
        <dbReference type="ChEBI" id="CHEBI:57783"/>
        <dbReference type="ChEBI" id="CHEBI:58349"/>
        <dbReference type="EC" id="1.1.1.94"/>
    </reaction>
    <physiologicalReaction direction="right-to-left" evidence="10">
        <dbReference type="Rhea" id="RHEA:11098"/>
    </physiologicalReaction>
</comment>
<organism evidence="21 22">
    <name type="scientific">Roseibium limicola</name>
    <dbReference type="NCBI Taxonomy" id="2816037"/>
    <lineage>
        <taxon>Bacteria</taxon>
        <taxon>Pseudomonadati</taxon>
        <taxon>Pseudomonadota</taxon>
        <taxon>Alphaproteobacteria</taxon>
        <taxon>Hyphomicrobiales</taxon>
        <taxon>Stappiaceae</taxon>
        <taxon>Roseibium</taxon>
    </lineage>
</organism>
<dbReference type="Proteomes" id="UP000664779">
    <property type="component" value="Unassembled WGS sequence"/>
</dbReference>
<evidence type="ECO:0000256" key="7">
    <source>
        <dbReference type="ARBA" id="ARBA00023098"/>
    </source>
</evidence>
<feature type="binding site" evidence="14">
    <location>
        <position position="20"/>
    </location>
    <ligand>
        <name>NADPH</name>
        <dbReference type="ChEBI" id="CHEBI:57783"/>
    </ligand>
</feature>
<dbReference type="PANTHER" id="PTHR11728:SF1">
    <property type="entry name" value="GLYCEROL-3-PHOSPHATE DEHYDROGENASE [NAD(+)] 2, CHLOROPLASTIC"/>
    <property type="match status" value="1"/>
</dbReference>